<dbReference type="SUPFAM" id="SSF55073">
    <property type="entry name" value="Nucleotide cyclase"/>
    <property type="match status" value="1"/>
</dbReference>
<evidence type="ECO:0000259" key="1">
    <source>
        <dbReference type="PROSITE" id="PS50887"/>
    </source>
</evidence>
<dbReference type="SMART" id="SM00267">
    <property type="entry name" value="GGDEF"/>
    <property type="match status" value="1"/>
</dbReference>
<dbReference type="SUPFAM" id="SSF55785">
    <property type="entry name" value="PYP-like sensor domain (PAS domain)"/>
    <property type="match status" value="1"/>
</dbReference>
<dbReference type="Gene3D" id="3.30.70.270">
    <property type="match status" value="1"/>
</dbReference>
<dbReference type="Proteomes" id="UP001523565">
    <property type="component" value="Unassembled WGS sequence"/>
</dbReference>
<dbReference type="SUPFAM" id="SSF55781">
    <property type="entry name" value="GAF domain-like"/>
    <property type="match status" value="1"/>
</dbReference>
<dbReference type="InterPro" id="IPR029787">
    <property type="entry name" value="Nucleotide_cyclase"/>
</dbReference>
<dbReference type="Pfam" id="PF00990">
    <property type="entry name" value="GGDEF"/>
    <property type="match status" value="1"/>
</dbReference>
<accession>A0ABT1EKH8</accession>
<dbReference type="PANTHER" id="PTHR44757:SF2">
    <property type="entry name" value="BIOFILM ARCHITECTURE MAINTENANCE PROTEIN MBAA"/>
    <property type="match status" value="1"/>
</dbReference>
<proteinExistence type="predicted"/>
<dbReference type="Gene3D" id="3.30.450.20">
    <property type="entry name" value="PAS domain"/>
    <property type="match status" value="1"/>
</dbReference>
<dbReference type="NCBIfam" id="TIGR00254">
    <property type="entry name" value="GGDEF"/>
    <property type="match status" value="1"/>
</dbReference>
<dbReference type="InterPro" id="IPR000160">
    <property type="entry name" value="GGDEF_dom"/>
</dbReference>
<dbReference type="PROSITE" id="PS50887">
    <property type="entry name" value="GGDEF"/>
    <property type="match status" value="1"/>
</dbReference>
<dbReference type="CDD" id="cd01949">
    <property type="entry name" value="GGDEF"/>
    <property type="match status" value="1"/>
</dbReference>
<name>A0ABT1EKH8_9FIRM</name>
<dbReference type="InterPro" id="IPR035965">
    <property type="entry name" value="PAS-like_dom_sf"/>
</dbReference>
<dbReference type="InterPro" id="IPR052155">
    <property type="entry name" value="Biofilm_reg_signaling"/>
</dbReference>
<evidence type="ECO:0000313" key="3">
    <source>
        <dbReference type="Proteomes" id="UP001523565"/>
    </source>
</evidence>
<keyword evidence="2" id="KW-0808">Transferase</keyword>
<sequence length="478" mass="54910">MNLFNDEKTSEYWVQTLDKLEDGNVDSQVLYEVLNEMCVFFDFEYSFTYHVNHDEALILDAYYKPATGSSLTPEMIDAKKELGEALFQAFKGGKLISCNTKGGRTTPLDDRLLELFHTKVLLLLPILDENSQLVGLIGMGDRREVRRTGELNKQLAFSILVLVANHVKLLINQRRMQQTEEALKTVLDNMGVDIYVNDFYTHEVLYVNKSMAAPYGGVNAMIGKQCYSSLYKGKRQQCDFCPQKQLLDEEGNPTKIYSWDYMRELDGSWFRVLSVAVNWEDGRTAHIVSSIDITEDKQVEEKIRKIAERDPLTGLANRRMFMEQTRELIDNKEEFYLIFFDLMKFKEINDNYGHRMGDEVLKTIGYFLQGQVSEECTCYRFGGDEFIVVVRDRSKAVAVKTAKKLDKRSRSIWSIKEQEMNLGFSIGIAKFPEDGKTSDEVLKAADEAMYESKRSGGGIYFYNEGKIASVDWITNLLT</sequence>
<keyword evidence="2" id="KW-0548">Nucleotidyltransferase</keyword>
<feature type="domain" description="GGDEF" evidence="1">
    <location>
        <begin position="333"/>
        <end position="465"/>
    </location>
</feature>
<evidence type="ECO:0000313" key="2">
    <source>
        <dbReference type="EMBL" id="MCP1111206.1"/>
    </source>
</evidence>
<dbReference type="RefSeq" id="WP_262070083.1">
    <property type="nucleotide sequence ID" value="NZ_JAMXOC010000025.1"/>
</dbReference>
<dbReference type="EC" id="2.7.7.65" evidence="2"/>
<protein>
    <submittedName>
        <fullName evidence="2">Diguanylate cyclase</fullName>
        <ecNumber evidence="2">2.7.7.65</ecNumber>
    </submittedName>
</protein>
<dbReference type="GO" id="GO:0052621">
    <property type="term" value="F:diguanylate cyclase activity"/>
    <property type="evidence" value="ECO:0007669"/>
    <property type="project" value="UniProtKB-EC"/>
</dbReference>
<keyword evidence="3" id="KW-1185">Reference proteome</keyword>
<dbReference type="InterPro" id="IPR043128">
    <property type="entry name" value="Rev_trsase/Diguanyl_cyclase"/>
</dbReference>
<comment type="caution">
    <text evidence="2">The sequence shown here is derived from an EMBL/GenBank/DDBJ whole genome shotgun (WGS) entry which is preliminary data.</text>
</comment>
<gene>
    <name evidence="2" type="ORF">NK118_13200</name>
</gene>
<organism evidence="2 3">
    <name type="scientific">Ohessyouella blattaphilus</name>
    <dbReference type="NCBI Taxonomy" id="2949333"/>
    <lineage>
        <taxon>Bacteria</taxon>
        <taxon>Bacillati</taxon>
        <taxon>Bacillota</taxon>
        <taxon>Clostridia</taxon>
        <taxon>Lachnospirales</taxon>
        <taxon>Lachnospiraceae</taxon>
        <taxon>Ohessyouella</taxon>
    </lineage>
</organism>
<dbReference type="EMBL" id="JAMZFV010000025">
    <property type="protein sequence ID" value="MCP1111206.1"/>
    <property type="molecule type" value="Genomic_DNA"/>
</dbReference>
<reference evidence="2 3" key="1">
    <citation type="journal article" date="2022" name="Genome Biol. Evol.">
        <title>Host diet, physiology and behaviors set the stage for Lachnospiraceae cladogenesis.</title>
        <authorList>
            <person name="Vera-Ponce De Leon A."/>
            <person name="Schneider M."/>
            <person name="Jahnes B.C."/>
            <person name="Sadowski V."/>
            <person name="Camuy-Velez L.A."/>
            <person name="Duan J."/>
            <person name="Sabree Z.L."/>
        </authorList>
    </citation>
    <scope>NUCLEOTIDE SEQUENCE [LARGE SCALE GENOMIC DNA]</scope>
    <source>
        <strain evidence="2 3">PAL227</strain>
    </source>
</reference>
<dbReference type="PANTHER" id="PTHR44757">
    <property type="entry name" value="DIGUANYLATE CYCLASE DGCP"/>
    <property type="match status" value="1"/>
</dbReference>